<dbReference type="GO" id="GO:0071555">
    <property type="term" value="P:cell wall organization"/>
    <property type="evidence" value="ECO:0007669"/>
    <property type="project" value="UniProtKB-KW"/>
</dbReference>
<keyword evidence="13" id="KW-1185">Reference proteome</keyword>
<keyword evidence="4" id="KW-0964">Secreted</keyword>
<dbReference type="Proteomes" id="UP000077755">
    <property type="component" value="Chromosome 9"/>
</dbReference>
<keyword evidence="5 9" id="KW-0378">Hydrolase</keyword>
<evidence type="ECO:0000256" key="4">
    <source>
        <dbReference type="ARBA" id="ARBA00022525"/>
    </source>
</evidence>
<dbReference type="OMA" id="SIANCMH"/>
<organism evidence="11">
    <name type="scientific">Daucus carota subsp. sativus</name>
    <name type="common">Carrot</name>
    <dbReference type="NCBI Taxonomy" id="79200"/>
    <lineage>
        <taxon>Eukaryota</taxon>
        <taxon>Viridiplantae</taxon>
        <taxon>Streptophyta</taxon>
        <taxon>Embryophyta</taxon>
        <taxon>Tracheophyta</taxon>
        <taxon>Spermatophyta</taxon>
        <taxon>Magnoliopsida</taxon>
        <taxon>eudicotyledons</taxon>
        <taxon>Gunneridae</taxon>
        <taxon>Pentapetalae</taxon>
        <taxon>asterids</taxon>
        <taxon>campanulids</taxon>
        <taxon>Apiales</taxon>
        <taxon>Apiaceae</taxon>
        <taxon>Apioideae</taxon>
        <taxon>Scandiceae</taxon>
        <taxon>Daucinae</taxon>
        <taxon>Daucus</taxon>
        <taxon>Daucus sect. Daucus</taxon>
    </lineage>
</organism>
<dbReference type="GO" id="GO:0004650">
    <property type="term" value="F:polygalacturonase activity"/>
    <property type="evidence" value="ECO:0007669"/>
    <property type="project" value="InterPro"/>
</dbReference>
<accession>A0A175YIE5</accession>
<feature type="chain" id="PRO_5008044606" description="Polygalacturonase" evidence="10">
    <location>
        <begin position="20"/>
        <end position="392"/>
    </location>
</feature>
<dbReference type="InterPro" id="IPR011050">
    <property type="entry name" value="Pectin_lyase_fold/virulence"/>
</dbReference>
<evidence type="ECO:0000313" key="11">
    <source>
        <dbReference type="EMBL" id="KZM83474.1"/>
    </source>
</evidence>
<evidence type="ECO:0000256" key="6">
    <source>
        <dbReference type="ARBA" id="ARBA00023295"/>
    </source>
</evidence>
<dbReference type="OrthoDB" id="187139at2759"/>
<dbReference type="STRING" id="79200.A0A175YIE5"/>
<dbReference type="Pfam" id="PF00295">
    <property type="entry name" value="Glyco_hydro_28"/>
    <property type="match status" value="1"/>
</dbReference>
<reference evidence="12" key="2">
    <citation type="submission" date="2022-03" db="EMBL/GenBank/DDBJ databases">
        <title>Draft title - Genomic analysis of global carrot germplasm unveils the trajectory of domestication and the origin of high carotenoid orange carrot.</title>
        <authorList>
            <person name="Iorizzo M."/>
            <person name="Ellison S."/>
            <person name="Senalik D."/>
            <person name="Macko-Podgorni A."/>
            <person name="Grzebelus D."/>
            <person name="Bostan H."/>
            <person name="Rolling W."/>
            <person name="Curaba J."/>
            <person name="Simon P."/>
        </authorList>
    </citation>
    <scope>NUCLEOTIDE SEQUENCE</scope>
    <source>
        <tissue evidence="12">Leaf</tissue>
    </source>
</reference>
<name>A0A175YIE5_DAUCS</name>
<evidence type="ECO:0000256" key="5">
    <source>
        <dbReference type="ARBA" id="ARBA00022801"/>
    </source>
</evidence>
<keyword evidence="7" id="KW-0961">Cell wall biogenesis/degradation</keyword>
<dbReference type="InterPro" id="IPR000743">
    <property type="entry name" value="Glyco_hydro_28"/>
</dbReference>
<dbReference type="AlphaFoldDB" id="A0A175YIE5"/>
<dbReference type="EMBL" id="CP093351">
    <property type="protein sequence ID" value="WOH16460.1"/>
    <property type="molecule type" value="Genomic_DNA"/>
</dbReference>
<evidence type="ECO:0000256" key="9">
    <source>
        <dbReference type="RuleBase" id="RU361169"/>
    </source>
</evidence>
<dbReference type="Gene3D" id="2.160.20.10">
    <property type="entry name" value="Single-stranded right-handed beta-helix, Pectin lyase-like"/>
    <property type="match status" value="1"/>
</dbReference>
<evidence type="ECO:0000256" key="2">
    <source>
        <dbReference type="ARBA" id="ARBA00008834"/>
    </source>
</evidence>
<feature type="signal peptide" evidence="10">
    <location>
        <begin position="1"/>
        <end position="19"/>
    </location>
</feature>
<dbReference type="InterPro" id="IPR012334">
    <property type="entry name" value="Pectin_lyas_fold"/>
</dbReference>
<evidence type="ECO:0000256" key="3">
    <source>
        <dbReference type="ARBA" id="ARBA00022512"/>
    </source>
</evidence>
<reference evidence="11" key="1">
    <citation type="journal article" date="2016" name="Nat. Genet.">
        <title>A high-quality carrot genome assembly provides new insights into carotenoid accumulation and asterid genome evolution.</title>
        <authorList>
            <person name="Iorizzo M."/>
            <person name="Ellison S."/>
            <person name="Senalik D."/>
            <person name="Zeng P."/>
            <person name="Satapoomin P."/>
            <person name="Huang J."/>
            <person name="Bowman M."/>
            <person name="Iovene M."/>
            <person name="Sanseverino W."/>
            <person name="Cavagnaro P."/>
            <person name="Yildiz M."/>
            <person name="Macko-Podgorni A."/>
            <person name="Moranska E."/>
            <person name="Grzebelus E."/>
            <person name="Grzebelus D."/>
            <person name="Ashrafi H."/>
            <person name="Zheng Z."/>
            <person name="Cheng S."/>
            <person name="Spooner D."/>
            <person name="Van Deynze A."/>
            <person name="Simon P."/>
        </authorList>
    </citation>
    <scope>NUCLEOTIDE SEQUENCE [LARGE SCALE GENOMIC DNA]</scope>
    <source>
        <tissue evidence="11">Leaf</tissue>
    </source>
</reference>
<feature type="active site" evidence="8">
    <location>
        <position position="240"/>
    </location>
</feature>
<comment type="subcellular location">
    <subcellularLocation>
        <location evidence="1">Secreted</location>
        <location evidence="1">Cell wall</location>
    </subcellularLocation>
</comment>
<evidence type="ECO:0008006" key="14">
    <source>
        <dbReference type="Google" id="ProtNLM"/>
    </source>
</evidence>
<evidence type="ECO:0000313" key="12">
    <source>
        <dbReference type="EMBL" id="WOH16460.1"/>
    </source>
</evidence>
<evidence type="ECO:0000256" key="8">
    <source>
        <dbReference type="PROSITE-ProRule" id="PRU10052"/>
    </source>
</evidence>
<proteinExistence type="inferred from homology"/>
<dbReference type="KEGG" id="dcr:108201719"/>
<evidence type="ECO:0000256" key="1">
    <source>
        <dbReference type="ARBA" id="ARBA00004191"/>
    </source>
</evidence>
<dbReference type="SUPFAM" id="SSF51126">
    <property type="entry name" value="Pectin lyase-like"/>
    <property type="match status" value="1"/>
</dbReference>
<protein>
    <recommendedName>
        <fullName evidence="14">Polygalacturonase</fullName>
    </recommendedName>
</protein>
<dbReference type="PROSITE" id="PS00502">
    <property type="entry name" value="POLYGALACTURONASE"/>
    <property type="match status" value="1"/>
</dbReference>
<comment type="similarity">
    <text evidence="2 9">Belongs to the glycosyl hydrolase 28 family.</text>
</comment>
<evidence type="ECO:0000256" key="7">
    <source>
        <dbReference type="ARBA" id="ARBA00023316"/>
    </source>
</evidence>
<dbReference type="EMBL" id="LNRQ01000009">
    <property type="protein sequence ID" value="KZM83474.1"/>
    <property type="molecule type" value="Genomic_DNA"/>
</dbReference>
<dbReference type="Gramene" id="KZM83474">
    <property type="protein sequence ID" value="KZM83474"/>
    <property type="gene ID" value="DCAR_031043"/>
</dbReference>
<keyword evidence="10" id="KW-0732">Signal</keyword>
<gene>
    <name evidence="11" type="ORF">DCAR_031043</name>
    <name evidence="12" type="ORF">DCAR_0936013</name>
</gene>
<evidence type="ECO:0000313" key="13">
    <source>
        <dbReference type="Proteomes" id="UP000077755"/>
    </source>
</evidence>
<dbReference type="GO" id="GO:0005975">
    <property type="term" value="P:carbohydrate metabolic process"/>
    <property type="evidence" value="ECO:0007669"/>
    <property type="project" value="InterPro"/>
</dbReference>
<evidence type="ECO:0000256" key="10">
    <source>
        <dbReference type="SAM" id="SignalP"/>
    </source>
</evidence>
<keyword evidence="3" id="KW-0134">Cell wall</keyword>
<sequence length="392" mass="42733">MLSFLKVFILLLVLPLVLSKPVVNNVLSYGAIGDGLKDDTSSLLKAWEATCKSSSSSATMYFPPNRMFLTHPLLLKGPCKADVVRVEINGTITAPSEPKNWKCGSDNCDTWLHFSHIDGLEISGSGTISGRGQKWWDIKRGKDKPAALRITNSKNIGLSGLRFKDNPKMHIVLNGVQTAYLSYLKIEAPSHSPNTDGIHIGDSTDVHIQHCNIGTGDDCISIGGGSKKLRINDIICGPGHGISVGSLGKHGDYDEVDDVEIVGAVFTGTTNGARIKTWQGGKGYARNIRFEHILCQNCDNPIIIDQFYCDHEKCEDHDSAVKVSNVKFVNVMGTSKRETAVKIECSKTVPCEDIVLDTIHLRSSQEKKKATSYSSNARGEVRGEVVPKIVLN</sequence>
<keyword evidence="6 9" id="KW-0326">Glycosidase</keyword>
<dbReference type="PANTHER" id="PTHR31375">
    <property type="match status" value="1"/>
</dbReference>